<evidence type="ECO:0000313" key="3">
    <source>
        <dbReference type="EMBL" id="CAK9021173.1"/>
    </source>
</evidence>
<dbReference type="Pfam" id="PF13639">
    <property type="entry name" value="zf-RING_2"/>
    <property type="match status" value="1"/>
</dbReference>
<keyword evidence="1" id="KW-0479">Metal-binding</keyword>
<evidence type="ECO:0000259" key="2">
    <source>
        <dbReference type="PROSITE" id="PS50089"/>
    </source>
</evidence>
<keyword evidence="1" id="KW-0862">Zinc</keyword>
<feature type="domain" description="RING-type" evidence="2">
    <location>
        <begin position="711"/>
        <end position="758"/>
    </location>
</feature>
<comment type="caution">
    <text evidence="3">The sequence shown here is derived from an EMBL/GenBank/DDBJ whole genome shotgun (WGS) entry which is preliminary data.</text>
</comment>
<sequence>MRLHNGGRATASDRVAVCRRSCVPNQWACAPHGRCEPWRWHPCCSRVWLRRTLRLRTGFVRSVADRMNCPDATVPFLRFVEAPTMSADDVVKTMRHLVQERCADVKLLAALSKRFHSYAEEFFPPQIEELVGHFATLGYTDAHLRHGTLGRLQDVTSDASPRRVLRLMRAMTTLRWPAKEWFPDAVRPALRRHLPNFHEGIPSALIFLQDMRWKDAELEELLLTQGFIVAEELGDVYLARVLEAWSRMGSTDPEAVDRSKQMVHNICAGVSSDLISIETRIQGPGAQKHRELGHDLRDALNVLATLTRMCPKSQERSTLEAHLASQLSAVNSTEAMLALQWLQRLALDSAPIWKACAEVTELALEEKNFVRDHFAHAVHCLASVAGEQTQAALISQLISSPEVKHGAPRLSAEKTLQVLHAASMMDLKDSVVADWESQAARLARQMSLPDRRTLRIISDARPTASKLKTAMAQLPIAHLPPLRVSPESDELEAVQIGGDVLLQPKGGGKEGIKYMGHWDSLVGRGKPKGQSSPSCQLSIRAKRKAKCKPEATNTVASTCEVERMRKVKEPFLDMFVSALTKGDPDPSEMAWHLTWRCIDAWRSDAPAACSLMLFSEALPGHVNLCDVLEAIDYHHYVRGEIGSDRWEERRVNAHELLEKLKNVEVSPRSFSVLHRAVSVACAWKDGPSEELKALSLATAKAVCQRDPEGACPICLLGWQPEDSVLVLSCNHVLHVDCFWKMITAAGSDALRGCCRVCRTPVYWGPVARSNLRCTLASALAAALVRQQRAGGGLTQADVTEYCSRVSQEIGDTFEQVWMEVPHQLLKVQHKTSLPSREMASLQRLFETLPPNPFYANLDQILEMDY</sequence>
<dbReference type="InterPro" id="IPR013083">
    <property type="entry name" value="Znf_RING/FYVE/PHD"/>
</dbReference>
<evidence type="ECO:0000256" key="1">
    <source>
        <dbReference type="PROSITE-ProRule" id="PRU00175"/>
    </source>
</evidence>
<accession>A0ABP0K3D7</accession>
<protein>
    <recommendedName>
        <fullName evidence="2">RING-type domain-containing protein</fullName>
    </recommendedName>
</protein>
<reference evidence="3 4" key="1">
    <citation type="submission" date="2024-02" db="EMBL/GenBank/DDBJ databases">
        <authorList>
            <person name="Chen Y."/>
            <person name="Shah S."/>
            <person name="Dougan E. K."/>
            <person name="Thang M."/>
            <person name="Chan C."/>
        </authorList>
    </citation>
    <scope>NUCLEOTIDE SEQUENCE [LARGE SCALE GENOMIC DNA]</scope>
</reference>
<gene>
    <name evidence="3" type="ORF">CCMP2556_LOCUS14352</name>
</gene>
<name>A0ABP0K3D7_9DINO</name>
<keyword evidence="1" id="KW-0863">Zinc-finger</keyword>
<dbReference type="SUPFAM" id="SSF57850">
    <property type="entry name" value="RING/U-box"/>
    <property type="match status" value="1"/>
</dbReference>
<keyword evidence="4" id="KW-1185">Reference proteome</keyword>
<evidence type="ECO:0000313" key="4">
    <source>
        <dbReference type="Proteomes" id="UP001642484"/>
    </source>
</evidence>
<proteinExistence type="predicted"/>
<dbReference type="EMBL" id="CAXAMN010007335">
    <property type="protein sequence ID" value="CAK9021173.1"/>
    <property type="molecule type" value="Genomic_DNA"/>
</dbReference>
<dbReference type="PROSITE" id="PS50089">
    <property type="entry name" value="ZF_RING_2"/>
    <property type="match status" value="1"/>
</dbReference>
<dbReference type="Proteomes" id="UP001642484">
    <property type="component" value="Unassembled WGS sequence"/>
</dbReference>
<organism evidence="3 4">
    <name type="scientific">Durusdinium trenchii</name>
    <dbReference type="NCBI Taxonomy" id="1381693"/>
    <lineage>
        <taxon>Eukaryota</taxon>
        <taxon>Sar</taxon>
        <taxon>Alveolata</taxon>
        <taxon>Dinophyceae</taxon>
        <taxon>Suessiales</taxon>
        <taxon>Symbiodiniaceae</taxon>
        <taxon>Durusdinium</taxon>
    </lineage>
</organism>
<dbReference type="InterPro" id="IPR001841">
    <property type="entry name" value="Znf_RING"/>
</dbReference>
<dbReference type="Gene3D" id="3.30.40.10">
    <property type="entry name" value="Zinc/RING finger domain, C3HC4 (zinc finger)"/>
    <property type="match status" value="1"/>
</dbReference>